<dbReference type="OrthoDB" id="3943818at2759"/>
<name>A0A8K0L182_9PEZI</name>
<accession>A0A8K0L182</accession>
<feature type="region of interest" description="Disordered" evidence="1">
    <location>
        <begin position="1"/>
        <end position="28"/>
    </location>
</feature>
<dbReference type="Proteomes" id="UP000809789">
    <property type="component" value="Unassembled WGS sequence"/>
</dbReference>
<sequence length="93" mass="10493">MREEWASPGLTRGVNSQRGGEGGKAKTDFDRIQNLTMATRAMRLKPIKRDFSDREVSERRQVGDLEEMMSRDGSKDSSGSSPWWKNVGMDEGL</sequence>
<dbReference type="EMBL" id="JAESVG020000006">
    <property type="protein sequence ID" value="KAG8626544.1"/>
    <property type="molecule type" value="Genomic_DNA"/>
</dbReference>
<reference evidence="2" key="1">
    <citation type="submission" date="2021-07" db="EMBL/GenBank/DDBJ databases">
        <title>Elsinoe batatas strain:CRI-CJ2 Genome sequencing and assembly.</title>
        <authorList>
            <person name="Huang L."/>
        </authorList>
    </citation>
    <scope>NUCLEOTIDE SEQUENCE</scope>
    <source>
        <strain evidence="2">CRI-CJ2</strain>
    </source>
</reference>
<feature type="compositionally biased region" description="Basic and acidic residues" evidence="1">
    <location>
        <begin position="50"/>
        <end position="75"/>
    </location>
</feature>
<comment type="caution">
    <text evidence="2">The sequence shown here is derived from an EMBL/GenBank/DDBJ whole genome shotgun (WGS) entry which is preliminary data.</text>
</comment>
<evidence type="ECO:0000313" key="2">
    <source>
        <dbReference type="EMBL" id="KAG8626544.1"/>
    </source>
</evidence>
<organism evidence="2 3">
    <name type="scientific">Elsinoe batatas</name>
    <dbReference type="NCBI Taxonomy" id="2601811"/>
    <lineage>
        <taxon>Eukaryota</taxon>
        <taxon>Fungi</taxon>
        <taxon>Dikarya</taxon>
        <taxon>Ascomycota</taxon>
        <taxon>Pezizomycotina</taxon>
        <taxon>Dothideomycetes</taxon>
        <taxon>Dothideomycetidae</taxon>
        <taxon>Myriangiales</taxon>
        <taxon>Elsinoaceae</taxon>
        <taxon>Elsinoe</taxon>
    </lineage>
</organism>
<evidence type="ECO:0000256" key="1">
    <source>
        <dbReference type="SAM" id="MobiDB-lite"/>
    </source>
</evidence>
<keyword evidence="3" id="KW-1185">Reference proteome</keyword>
<dbReference type="AlphaFoldDB" id="A0A8K0L182"/>
<proteinExistence type="predicted"/>
<protein>
    <submittedName>
        <fullName evidence="2">Uncharacterized protein</fullName>
    </submittedName>
</protein>
<gene>
    <name evidence="2" type="ORF">KVT40_005489</name>
</gene>
<evidence type="ECO:0000313" key="3">
    <source>
        <dbReference type="Proteomes" id="UP000809789"/>
    </source>
</evidence>
<feature type="region of interest" description="Disordered" evidence="1">
    <location>
        <begin position="50"/>
        <end position="93"/>
    </location>
</feature>